<dbReference type="AlphaFoldDB" id="A0A395GAH9"/>
<accession>A0A395GAH9</accession>
<reference evidence="1 2" key="1">
    <citation type="journal article" date="2018" name="Front. Microbiol.">
        <title>Description and Comparative Genomics of Macrococcus caseolyticus subsp. hominis subsp. nov., Macrococcus goetzii sp. nov., Macrococcus epidermidis sp. nov., and Macrococcus bohemicus sp. nov., Novel Macrococci From Human Clinical Material With Virulence Potential and Suspected Uptake of Foreign DNA by Natural Transformation.</title>
        <authorList>
            <person name="Maslanova I."/>
            <person name="Wertheimer Z."/>
            <person name="Sedlacek I."/>
            <person name="Svec P."/>
            <person name="Indrakova A."/>
            <person name="Kovarovic V."/>
            <person name="Schumann P."/>
            <person name="Sproer C."/>
            <person name="Kralova S."/>
            <person name="Sedo O."/>
            <person name="Kristofova L."/>
            <person name="Vrbovska V."/>
            <person name="Fuzik T."/>
            <person name="Petras P."/>
            <person name="Zdrahal Z."/>
            <person name="Ruzickova V."/>
            <person name="Doskar J."/>
            <person name="Pantucek R."/>
        </authorList>
    </citation>
    <scope>NUCLEOTIDE SEQUENCE [LARGE SCALE GENOMIC DNA]</scope>
    <source>
        <strain evidence="1 2">CCM 4927</strain>
    </source>
</reference>
<protein>
    <submittedName>
        <fullName evidence="1">DUF4004 family protein</fullName>
    </submittedName>
</protein>
<proteinExistence type="predicted"/>
<dbReference type="InterPro" id="IPR025063">
    <property type="entry name" value="DUF4004"/>
</dbReference>
<sequence>MLHCFRGDDMEDLISKKELLQVCDISYGQLYRWKRKKLIPEDWFIRKSTYTGQEAFFPRNKMIERIEMIKTLKDDHSLDDLYRMFEEDYELIDQEDYSSSLFAEPYWEIAESIFNKRNNVSHNEVMTLMFIELTLNSGYFSKEEVLESAQTYHHSEVKDVNYYFVRAMGVFILVCAKEIVNISENAKIIYELDDTKIQLAVKQKLKRGNHNDNEFKY</sequence>
<evidence type="ECO:0000313" key="2">
    <source>
        <dbReference type="Proteomes" id="UP000229523"/>
    </source>
</evidence>
<comment type="caution">
    <text evidence="1">The sequence shown here is derived from an EMBL/GenBank/DDBJ whole genome shotgun (WGS) entry which is preliminary data.</text>
</comment>
<keyword evidence="2" id="KW-1185">Reference proteome</keyword>
<dbReference type="Pfam" id="PF13171">
    <property type="entry name" value="DUF4004"/>
    <property type="match status" value="1"/>
</dbReference>
<evidence type="ECO:0000313" key="1">
    <source>
        <dbReference type="EMBL" id="RAI81035.1"/>
    </source>
</evidence>
<organism evidence="1 2">
    <name type="scientific">Macrococcoides goetzii</name>
    <dbReference type="NCBI Taxonomy" id="1891097"/>
    <lineage>
        <taxon>Bacteria</taxon>
        <taxon>Bacillati</taxon>
        <taxon>Bacillota</taxon>
        <taxon>Bacilli</taxon>
        <taxon>Bacillales</taxon>
        <taxon>Staphylococcaceae</taxon>
        <taxon>Macrococcoides</taxon>
    </lineage>
</organism>
<dbReference type="Proteomes" id="UP000229523">
    <property type="component" value="Unassembled WGS sequence"/>
</dbReference>
<gene>
    <name evidence="1" type="ORF">BFS35_005560</name>
</gene>
<dbReference type="EMBL" id="MJBI02000002">
    <property type="protein sequence ID" value="RAI81035.1"/>
    <property type="molecule type" value="Genomic_DNA"/>
</dbReference>
<name>A0A395GAH9_9STAP</name>